<evidence type="ECO:0000256" key="1">
    <source>
        <dbReference type="SAM" id="SignalP"/>
    </source>
</evidence>
<comment type="caution">
    <text evidence="2">The sequence shown here is derived from an EMBL/GenBank/DDBJ whole genome shotgun (WGS) entry which is preliminary data.</text>
</comment>
<dbReference type="InterPro" id="IPR008869">
    <property type="entry name" value="MlaC/ttg2D"/>
</dbReference>
<protein>
    <submittedName>
        <fullName evidence="2">ABC transporter substrate-binding protein</fullName>
    </submittedName>
</protein>
<evidence type="ECO:0000313" key="3">
    <source>
        <dbReference type="Proteomes" id="UP000754644"/>
    </source>
</evidence>
<feature type="chain" id="PRO_5038115327" evidence="1">
    <location>
        <begin position="23"/>
        <end position="201"/>
    </location>
</feature>
<dbReference type="AlphaFoldDB" id="A0A973A9U5"/>
<dbReference type="Gene3D" id="3.10.450.710">
    <property type="entry name" value="Tgt2/MlaC"/>
    <property type="match status" value="1"/>
</dbReference>
<gene>
    <name evidence="2" type="ORF">HQ497_07115</name>
</gene>
<keyword evidence="1" id="KW-0732">Signal</keyword>
<organism evidence="2 3">
    <name type="scientific">SAR86 cluster bacterium</name>
    <dbReference type="NCBI Taxonomy" id="2030880"/>
    <lineage>
        <taxon>Bacteria</taxon>
        <taxon>Pseudomonadati</taxon>
        <taxon>Pseudomonadota</taxon>
        <taxon>Gammaproteobacteria</taxon>
        <taxon>SAR86 cluster</taxon>
    </lineage>
</organism>
<dbReference type="EMBL" id="JABMOJ010000265">
    <property type="protein sequence ID" value="NQV65116.1"/>
    <property type="molecule type" value="Genomic_DNA"/>
</dbReference>
<proteinExistence type="predicted"/>
<dbReference type="PANTHER" id="PTHR36573">
    <property type="entry name" value="INTERMEMBRANE PHOSPHOLIPID TRANSPORT SYSTEM BINDING PROTEIN MLAC"/>
    <property type="match status" value="1"/>
</dbReference>
<sequence length="201" mass="22546">MKNLTKLGLLCCCLFLGVSALASIKPAQQAVQEATDQLLTRLVQIQPLYVGDPDQFFAEVDVTLGPFVDFSGFSKGVMAKYYRRATDAQKTRFETVFRRGLVRTYAKALVEFDNQRVEFVDSTAAESEPDRASVDLKIYGQEGAIYAVNYNLVLLGSDWKLRNVTIEGINIGLQFRSQFAAYMDKFGNDIDKVINNWSVDV</sequence>
<reference evidence="2" key="1">
    <citation type="submission" date="2020-05" db="EMBL/GenBank/DDBJ databases">
        <title>Sulfur intermediates as new biogeochemical hubs in an aquatic model microbial ecosystem.</title>
        <authorList>
            <person name="Vigneron A."/>
        </authorList>
    </citation>
    <scope>NUCLEOTIDE SEQUENCE</scope>
    <source>
        <strain evidence="2">Bin.250</strain>
    </source>
</reference>
<dbReference type="PIRSF" id="PIRSF004649">
    <property type="entry name" value="MlaC"/>
    <property type="match status" value="1"/>
</dbReference>
<dbReference type="Pfam" id="PF05494">
    <property type="entry name" value="MlaC"/>
    <property type="match status" value="1"/>
</dbReference>
<dbReference type="Proteomes" id="UP000754644">
    <property type="component" value="Unassembled WGS sequence"/>
</dbReference>
<feature type="signal peptide" evidence="1">
    <location>
        <begin position="1"/>
        <end position="22"/>
    </location>
</feature>
<evidence type="ECO:0000313" key="2">
    <source>
        <dbReference type="EMBL" id="NQV65116.1"/>
    </source>
</evidence>
<accession>A0A973A9U5</accession>
<dbReference type="PANTHER" id="PTHR36573:SF1">
    <property type="entry name" value="INTERMEMBRANE PHOSPHOLIPID TRANSPORT SYSTEM BINDING PROTEIN MLAC"/>
    <property type="match status" value="1"/>
</dbReference>
<dbReference type="InterPro" id="IPR042245">
    <property type="entry name" value="Tgt2/MlaC_sf"/>
</dbReference>
<name>A0A973A9U5_9GAMM</name>